<dbReference type="Proteomes" id="UP000014074">
    <property type="component" value="Unassembled WGS sequence"/>
</dbReference>
<proteinExistence type="predicted"/>
<dbReference type="GO" id="GO:0016788">
    <property type="term" value="F:hydrolase activity, acting on ester bonds"/>
    <property type="evidence" value="ECO:0007669"/>
    <property type="project" value="InterPro"/>
</dbReference>
<keyword evidence="1" id="KW-0378">Hydrolase</keyword>
<dbReference type="SUPFAM" id="SSF52266">
    <property type="entry name" value="SGNH hydrolase"/>
    <property type="match status" value="1"/>
</dbReference>
<feature type="chain" id="PRO_5004462621" evidence="2">
    <location>
        <begin position="20"/>
        <end position="348"/>
    </location>
</feature>
<evidence type="ECO:0000256" key="2">
    <source>
        <dbReference type="SAM" id="SignalP"/>
    </source>
</evidence>
<keyword evidence="2" id="KW-0732">Signal</keyword>
<dbReference type="InterPro" id="IPR036514">
    <property type="entry name" value="SGNH_hydro_sf"/>
</dbReference>
<accession>R8BAP1</accession>
<organism evidence="3 4">
    <name type="scientific">Phaeoacremonium minimum (strain UCR-PA7)</name>
    <name type="common">Esca disease fungus</name>
    <name type="synonym">Togninia minima</name>
    <dbReference type="NCBI Taxonomy" id="1286976"/>
    <lineage>
        <taxon>Eukaryota</taxon>
        <taxon>Fungi</taxon>
        <taxon>Dikarya</taxon>
        <taxon>Ascomycota</taxon>
        <taxon>Pezizomycotina</taxon>
        <taxon>Sordariomycetes</taxon>
        <taxon>Sordariomycetidae</taxon>
        <taxon>Togniniales</taxon>
        <taxon>Togniniaceae</taxon>
        <taxon>Phaeoacremonium</taxon>
    </lineage>
</organism>
<dbReference type="InterPro" id="IPR001087">
    <property type="entry name" value="GDSL"/>
</dbReference>
<dbReference type="OrthoDB" id="1600564at2759"/>
<evidence type="ECO:0000313" key="3">
    <source>
        <dbReference type="EMBL" id="EON96347.1"/>
    </source>
</evidence>
<reference evidence="4" key="1">
    <citation type="journal article" date="2013" name="Genome Announc.">
        <title>Draft genome sequence of the ascomycete Phaeoacremonium aleophilum strain UCR-PA7, a causal agent of the esca disease complex in grapevines.</title>
        <authorList>
            <person name="Blanco-Ulate B."/>
            <person name="Rolshausen P."/>
            <person name="Cantu D."/>
        </authorList>
    </citation>
    <scope>NUCLEOTIDE SEQUENCE [LARGE SCALE GENOMIC DNA]</scope>
    <source>
        <strain evidence="4">UCR-PA7</strain>
    </source>
</reference>
<dbReference type="AlphaFoldDB" id="R8BAP1"/>
<dbReference type="Gene3D" id="3.40.50.1110">
    <property type="entry name" value="SGNH hydrolase"/>
    <property type="match status" value="1"/>
</dbReference>
<keyword evidence="4" id="KW-1185">Reference proteome</keyword>
<evidence type="ECO:0000313" key="4">
    <source>
        <dbReference type="Proteomes" id="UP000014074"/>
    </source>
</evidence>
<dbReference type="CDD" id="cd01846">
    <property type="entry name" value="fatty_acyltransferase_like"/>
    <property type="match status" value="1"/>
</dbReference>
<dbReference type="eggNOG" id="ENOG502RY46">
    <property type="taxonomic scope" value="Eukaryota"/>
</dbReference>
<sequence>MRPCLLITGAALTAAAATCKPKKLFDNLVTFGDSYTDNGRLGYYINNGGNPPPPGEYQTVSNVTASGGLAWGQFVEQYTGAKYYDYAISGATCSNEIISRLFSAINKPFPSVIDDEIPSFKADVGYKTLYADRTSDNTVYALWIGTNDLGFGAFLTDSQAPGTNLTTFVDCIWSVFDNIYETGGRRFVLLNEAPLQVAPMYAAESAGGAGNNQYWQNKTLYNQTEYQYKMMEYATTVNTLFDYGVPFHLLVKARWPGAQFSIFNVHDLLTDIYNDPAAYLDAPANSHGFYHHCVATNNSDCTNAGEPASSFLWYDELHPSEKTDSIIAKHFIDVVAGNSTYGTYYGHL</sequence>
<feature type="signal peptide" evidence="2">
    <location>
        <begin position="1"/>
        <end position="19"/>
    </location>
</feature>
<name>R8BAP1_PHAM7</name>
<dbReference type="PANTHER" id="PTHR45648">
    <property type="entry name" value="GDSL LIPASE/ACYLHYDROLASE FAMILY PROTEIN (AFU_ORTHOLOGUE AFUA_4G14700)"/>
    <property type="match status" value="1"/>
</dbReference>
<dbReference type="HOGENOM" id="CLU_015101_1_0_1"/>
<dbReference type="PANTHER" id="PTHR45648:SF22">
    <property type="entry name" value="GDSL LIPASE_ACYLHYDROLASE FAMILY PROTEIN (AFU_ORTHOLOGUE AFUA_4G14700)"/>
    <property type="match status" value="1"/>
</dbReference>
<protein>
    <submittedName>
        <fullName evidence="3">Putative acetyl esterase protein</fullName>
    </submittedName>
</protein>
<dbReference type="InterPro" id="IPR051058">
    <property type="entry name" value="GDSL_Est/Lipase"/>
</dbReference>
<dbReference type="Pfam" id="PF00657">
    <property type="entry name" value="Lipase_GDSL"/>
    <property type="match status" value="1"/>
</dbReference>
<dbReference type="GeneID" id="19328922"/>
<gene>
    <name evidence="3" type="ORF">UCRPA7_8101</name>
</gene>
<dbReference type="EMBL" id="KB933348">
    <property type="protein sequence ID" value="EON96347.1"/>
    <property type="molecule type" value="Genomic_DNA"/>
</dbReference>
<dbReference type="RefSeq" id="XP_007918811.1">
    <property type="nucleotide sequence ID" value="XM_007920620.1"/>
</dbReference>
<evidence type="ECO:0000256" key="1">
    <source>
        <dbReference type="ARBA" id="ARBA00022801"/>
    </source>
</evidence>
<dbReference type="KEGG" id="tmn:UCRPA7_8101"/>